<sequence length="432" mass="51170">MENNIERRLNELKISFTKIIDTKNEDLNTFAVLELRMNKLKEMYAEFVNNNKNNLFVFGLDSFRFQGKLIDIEYNDMKRLFLAITNRMYCEYFKLFKIIIEYTKDSIDDKKLIDFIKVNDNYPIYKDLEPFKQYDFEIIQNLHELLITLLSSLNNILTNKEYDLKSYQSKNNIGLNIDNFVNTFNFNNIMMREKIILFITYLEFFHKLHNKYFKRFTTKLQLMHSQISHDIKFDDNEQAKKTKNNDMLHNLQDEEVGNDILKDLKASINDTNTESEGGSEFEMFDRLPTPNSISVDNEENMAINQVFQVIQEEEQSLENTEQPTNTNIQMEICEIIEQIQSSIESSINNVETFDSESIESREKVIETPKVQEEEKPNNDIISQSNFPVNDDEMSVVTMNSSNDTKESEDKKEEHSQPVKKKRTYKPRKKKET</sequence>
<proteinExistence type="predicted"/>
<protein>
    <submittedName>
        <fullName evidence="2">Uncharacterized protein</fullName>
    </submittedName>
</protein>
<dbReference type="EMBL" id="MN739932">
    <property type="protein sequence ID" value="QHT78465.1"/>
    <property type="molecule type" value="Genomic_DNA"/>
</dbReference>
<dbReference type="AlphaFoldDB" id="A0A6C0HE96"/>
<reference evidence="2" key="1">
    <citation type="journal article" date="2020" name="Nature">
        <title>Giant virus diversity and host interactions through global metagenomics.</title>
        <authorList>
            <person name="Schulz F."/>
            <person name="Roux S."/>
            <person name="Paez-Espino D."/>
            <person name="Jungbluth S."/>
            <person name="Walsh D.A."/>
            <person name="Denef V.J."/>
            <person name="McMahon K.D."/>
            <person name="Konstantinidis K.T."/>
            <person name="Eloe-Fadrosh E.A."/>
            <person name="Kyrpides N.C."/>
            <person name="Woyke T."/>
        </authorList>
    </citation>
    <scope>NUCLEOTIDE SEQUENCE</scope>
    <source>
        <strain evidence="2">GVMAG-M-3300023179-91</strain>
    </source>
</reference>
<evidence type="ECO:0000313" key="2">
    <source>
        <dbReference type="EMBL" id="QHT78465.1"/>
    </source>
</evidence>
<feature type="compositionally biased region" description="Basic and acidic residues" evidence="1">
    <location>
        <begin position="368"/>
        <end position="377"/>
    </location>
</feature>
<accession>A0A6C0HE96</accession>
<name>A0A6C0HE96_9ZZZZ</name>
<feature type="compositionally biased region" description="Basic and acidic residues" evidence="1">
    <location>
        <begin position="403"/>
        <end position="416"/>
    </location>
</feature>
<feature type="compositionally biased region" description="Basic residues" evidence="1">
    <location>
        <begin position="417"/>
        <end position="432"/>
    </location>
</feature>
<organism evidence="2">
    <name type="scientific">viral metagenome</name>
    <dbReference type="NCBI Taxonomy" id="1070528"/>
    <lineage>
        <taxon>unclassified sequences</taxon>
        <taxon>metagenomes</taxon>
        <taxon>organismal metagenomes</taxon>
    </lineage>
</organism>
<evidence type="ECO:0000256" key="1">
    <source>
        <dbReference type="SAM" id="MobiDB-lite"/>
    </source>
</evidence>
<feature type="region of interest" description="Disordered" evidence="1">
    <location>
        <begin position="368"/>
        <end position="432"/>
    </location>
</feature>